<name>A0A401UQG4_9CLOT</name>
<reference evidence="1 2" key="1">
    <citation type="submission" date="2018-11" db="EMBL/GenBank/DDBJ databases">
        <title>Genome sequencing and assembly of Clostridium tagluense strain A121.</title>
        <authorList>
            <person name="Murakami T."/>
            <person name="Segawa T."/>
            <person name="Shcherbakova V.A."/>
            <person name="Mori H."/>
            <person name="Yoshimura Y."/>
        </authorList>
    </citation>
    <scope>NUCLEOTIDE SEQUENCE [LARGE SCALE GENOMIC DNA]</scope>
    <source>
        <strain evidence="1 2">A121</strain>
    </source>
</reference>
<dbReference type="RefSeq" id="WP_125003843.1">
    <property type="nucleotide sequence ID" value="NZ_BHYK01000021.1"/>
</dbReference>
<gene>
    <name evidence="1" type="ORF">Ctaglu_33740</name>
</gene>
<proteinExistence type="predicted"/>
<sequence>MVECWKIIKKKLIETDDLSKTLSKTLSDLHIALINLKIVSANSGEKGHTSGITPIADYIESILNNTNKKLIIHKSGNSEISKNVSILDDFFENYK</sequence>
<keyword evidence="2" id="KW-1185">Reference proteome</keyword>
<comment type="caution">
    <text evidence="1">The sequence shown here is derived from an EMBL/GenBank/DDBJ whole genome shotgun (WGS) entry which is preliminary data.</text>
</comment>
<evidence type="ECO:0000313" key="2">
    <source>
        <dbReference type="Proteomes" id="UP000287872"/>
    </source>
</evidence>
<protein>
    <submittedName>
        <fullName evidence="1">Uncharacterized protein</fullName>
    </submittedName>
</protein>
<dbReference type="AlphaFoldDB" id="A0A401UQG4"/>
<evidence type="ECO:0000313" key="1">
    <source>
        <dbReference type="EMBL" id="GCD11751.1"/>
    </source>
</evidence>
<dbReference type="EMBL" id="BHYK01000021">
    <property type="protein sequence ID" value="GCD11751.1"/>
    <property type="molecule type" value="Genomic_DNA"/>
</dbReference>
<organism evidence="1 2">
    <name type="scientific">Clostridium tagluense</name>
    <dbReference type="NCBI Taxonomy" id="360422"/>
    <lineage>
        <taxon>Bacteria</taxon>
        <taxon>Bacillati</taxon>
        <taxon>Bacillota</taxon>
        <taxon>Clostridia</taxon>
        <taxon>Eubacteriales</taxon>
        <taxon>Clostridiaceae</taxon>
        <taxon>Clostridium</taxon>
    </lineage>
</organism>
<dbReference type="Proteomes" id="UP000287872">
    <property type="component" value="Unassembled WGS sequence"/>
</dbReference>
<accession>A0A401UQG4</accession>